<keyword evidence="2 3" id="KW-0663">Pyridoxal phosphate</keyword>
<proteinExistence type="predicted"/>
<dbReference type="InterPro" id="IPR000183">
    <property type="entry name" value="Orn/DAP/Arg_de-COase"/>
</dbReference>
<dbReference type="PANTHER" id="PTHR43727">
    <property type="entry name" value="DIAMINOPIMELATE DECARBOXYLASE"/>
    <property type="match status" value="1"/>
</dbReference>
<organism evidence="5 6">
    <name type="scientific">Candidatus Accumulibacter meliphilus</name>
    <dbReference type="NCBI Taxonomy" id="2211374"/>
    <lineage>
        <taxon>Bacteria</taxon>
        <taxon>Pseudomonadati</taxon>
        <taxon>Pseudomonadota</taxon>
        <taxon>Betaproteobacteria</taxon>
        <taxon>Candidatus Accumulibacter</taxon>
    </lineage>
</organism>
<dbReference type="PANTHER" id="PTHR43727:SF2">
    <property type="entry name" value="GROUP IV DECARBOXYLASE"/>
    <property type="match status" value="1"/>
</dbReference>
<evidence type="ECO:0000313" key="6">
    <source>
        <dbReference type="Proteomes" id="UP000253831"/>
    </source>
</evidence>
<accession>A0A369XMM4</accession>
<feature type="modified residue" description="N6-(pyridoxal phosphate)lysine" evidence="3">
    <location>
        <position position="84"/>
    </location>
</feature>
<dbReference type="PRINTS" id="PR01179">
    <property type="entry name" value="ODADCRBXLASE"/>
</dbReference>
<dbReference type="InterPro" id="IPR009006">
    <property type="entry name" value="Ala_racemase/Decarboxylase_C"/>
</dbReference>
<dbReference type="Proteomes" id="UP000253831">
    <property type="component" value="Unassembled WGS sequence"/>
</dbReference>
<dbReference type="GO" id="GO:0008836">
    <property type="term" value="F:diaminopimelate decarboxylase activity"/>
    <property type="evidence" value="ECO:0007669"/>
    <property type="project" value="TreeGrafter"/>
</dbReference>
<evidence type="ECO:0000313" key="5">
    <source>
        <dbReference type="EMBL" id="RDE50032.1"/>
    </source>
</evidence>
<feature type="active site" description="Proton donor" evidence="3">
    <location>
        <position position="376"/>
    </location>
</feature>
<gene>
    <name evidence="5" type="ORF">DVS81_13325</name>
</gene>
<dbReference type="CDD" id="cd06841">
    <property type="entry name" value="PLPDE_III_MccE_like"/>
    <property type="match status" value="1"/>
</dbReference>
<dbReference type="InterPro" id="IPR022644">
    <property type="entry name" value="De-COase2_N"/>
</dbReference>
<dbReference type="SUPFAM" id="SSF51419">
    <property type="entry name" value="PLP-binding barrel"/>
    <property type="match status" value="1"/>
</dbReference>
<evidence type="ECO:0000259" key="4">
    <source>
        <dbReference type="Pfam" id="PF02784"/>
    </source>
</evidence>
<dbReference type="InterPro" id="IPR029066">
    <property type="entry name" value="PLP-binding_barrel"/>
</dbReference>
<evidence type="ECO:0000256" key="3">
    <source>
        <dbReference type="PIRSR" id="PIRSR600183-50"/>
    </source>
</evidence>
<comment type="caution">
    <text evidence="5">The sequence shown here is derived from an EMBL/GenBank/DDBJ whole genome shotgun (WGS) entry which is preliminary data.</text>
</comment>
<evidence type="ECO:0000256" key="2">
    <source>
        <dbReference type="ARBA" id="ARBA00022898"/>
    </source>
</evidence>
<comment type="cofactor">
    <cofactor evidence="1 3">
        <name>pyridoxal 5'-phosphate</name>
        <dbReference type="ChEBI" id="CHEBI:597326"/>
    </cofactor>
</comment>
<dbReference type="Gene3D" id="3.20.20.10">
    <property type="entry name" value="Alanine racemase"/>
    <property type="match status" value="1"/>
</dbReference>
<name>A0A369XMM4_9PROT</name>
<feature type="domain" description="Orn/DAP/Arg decarboxylase 2 N-terminal" evidence="4">
    <location>
        <begin position="61"/>
        <end position="313"/>
    </location>
</feature>
<protein>
    <submittedName>
        <fullName evidence="5">Diaminopimelate decarboxylase</fullName>
    </submittedName>
</protein>
<dbReference type="Gene3D" id="2.40.37.10">
    <property type="entry name" value="Lyase, Ornithine Decarboxylase, Chain A, domain 1"/>
    <property type="match status" value="1"/>
</dbReference>
<reference evidence="5 6" key="1">
    <citation type="submission" date="2018-05" db="EMBL/GenBank/DDBJ databases">
        <title>Integrated omic analyses show evidence that a Ca. Accumulibacter phosphatis strain performs denitrification under micro-aerobic conditions.</title>
        <authorList>
            <person name="Camejo P.Y."/>
            <person name="Katherine M.D."/>
            <person name="Daniel N.R."/>
        </authorList>
    </citation>
    <scope>NUCLEOTIDE SEQUENCE [LARGE SCALE GENOMIC DNA]</scope>
    <source>
        <strain evidence="5">UW-LDO-IC</strain>
    </source>
</reference>
<evidence type="ECO:0000256" key="1">
    <source>
        <dbReference type="ARBA" id="ARBA00001933"/>
    </source>
</evidence>
<dbReference type="AlphaFoldDB" id="A0A369XMM4"/>
<dbReference type="SUPFAM" id="SSF50621">
    <property type="entry name" value="Alanine racemase C-terminal domain-like"/>
    <property type="match status" value="1"/>
</dbReference>
<sequence>MHKMTWETPRIAPVELQSLNSFGRRRSRADSQSEIDGVPLATLVERYGSPLYVTSEQRLRANIRRIRQAFTARYAQVIHGWSYKTNYNGAVCSILHQEGSWAEVVSRFEYEKARALGVPGEHIVFNGPNKQRPILERAIAEGALIHVDHADELALIESIGEERRECVPVTLRLNFETGYSEPWSRFGFNLESGAARAAIIKVKTSAHLRMNGLHCHIGTFILDPRAYAAAVTTLCTLAQEIEADGTRLSYLDIGGGLPSCNALQGIYLPPEQATPAIEEYAEAICSAFLAGTAYRLERGEQRPTLIFESGRAVIDDAQSLITSVVGRKETADGRPAAILDAGLNTLFTALWYDHPVKLASPARGQPRDTVLYGPLCMNIDVVRHSVQLPPLAVGDLLLIAPVGAYNTTQSMQFIEYRPAVVLIHGDREVSLIRAAEDLEIVCAPERLPAHLAQAVAASGARVVPLRMAGG</sequence>
<dbReference type="Pfam" id="PF02784">
    <property type="entry name" value="Orn_Arg_deC_N"/>
    <property type="match status" value="1"/>
</dbReference>
<dbReference type="EMBL" id="QPGA01000027">
    <property type="protein sequence ID" value="RDE50032.1"/>
    <property type="molecule type" value="Genomic_DNA"/>
</dbReference>
<dbReference type="GO" id="GO:0009089">
    <property type="term" value="P:lysine biosynthetic process via diaminopimelate"/>
    <property type="evidence" value="ECO:0007669"/>
    <property type="project" value="TreeGrafter"/>
</dbReference>